<dbReference type="InterPro" id="IPR021508">
    <property type="entry name" value="Gp17-like"/>
</dbReference>
<dbReference type="InterPro" id="IPR053745">
    <property type="entry name" value="Viral_Tail_Comp_sf"/>
</dbReference>
<comment type="caution">
    <text evidence="1">The sequence shown here is derived from an EMBL/GenBank/DDBJ whole genome shotgun (WGS) entry which is preliminary data.</text>
</comment>
<proteinExistence type="predicted"/>
<dbReference type="AlphaFoldDB" id="A0A0D1M2Q2"/>
<organism evidence="1 2">
    <name type="scientific">Sphingomonas melonis</name>
    <dbReference type="NCBI Taxonomy" id="152682"/>
    <lineage>
        <taxon>Bacteria</taxon>
        <taxon>Pseudomonadati</taxon>
        <taxon>Pseudomonadota</taxon>
        <taxon>Alphaproteobacteria</taxon>
        <taxon>Sphingomonadales</taxon>
        <taxon>Sphingomonadaceae</taxon>
        <taxon>Sphingomonas</taxon>
    </lineage>
</organism>
<evidence type="ECO:0000313" key="2">
    <source>
        <dbReference type="Proteomes" id="UP000033203"/>
    </source>
</evidence>
<dbReference type="Pfam" id="PF11367">
    <property type="entry name" value="Tail_completion_gp17"/>
    <property type="match status" value="1"/>
</dbReference>
<dbReference type="PATRIC" id="fig|1549858.7.peg.4028"/>
<accession>A0A0D1M2Q2</accession>
<protein>
    <recommendedName>
        <fullName evidence="3">Gene transfer agent protein</fullName>
    </recommendedName>
</protein>
<reference evidence="1 2" key="1">
    <citation type="submission" date="2015-01" db="EMBL/GenBank/DDBJ databases">
        <title>Genome of Sphingomonas taxi strain 30a.</title>
        <authorList>
            <person name="Eevers N."/>
            <person name="Van Hamme J."/>
            <person name="Bottos E."/>
            <person name="Weyens N."/>
            <person name="Vangronsveld J."/>
        </authorList>
    </citation>
    <scope>NUCLEOTIDE SEQUENCE [LARGE SCALE GENOMIC DNA]</scope>
    <source>
        <strain evidence="1 2">30a</strain>
    </source>
</reference>
<sequence length="126" mass="13012">MSAGVVLHAAVLAHLKATCRVFDAPTARAAMPVAVLGEAVLGASDAAGVSGRTGTIAVDYVDTGENPARLRALVGAVEAAAAGVPRALGEGWQLTGLRLTKSRIQRGKGDRWVASSEFAVRMYRVQ</sequence>
<name>A0A0D1M2Q2_9SPHN</name>
<evidence type="ECO:0000313" key="1">
    <source>
        <dbReference type="EMBL" id="KIU26250.1"/>
    </source>
</evidence>
<evidence type="ECO:0008006" key="3">
    <source>
        <dbReference type="Google" id="ProtNLM"/>
    </source>
</evidence>
<dbReference type="Gene3D" id="3.30.2000.30">
    <property type="match status" value="1"/>
</dbReference>
<dbReference type="Proteomes" id="UP000033203">
    <property type="component" value="Unassembled WGS sequence"/>
</dbReference>
<dbReference type="EMBL" id="JXTP01000084">
    <property type="protein sequence ID" value="KIU26250.1"/>
    <property type="molecule type" value="Genomic_DNA"/>
</dbReference>
<gene>
    <name evidence="1" type="ORF">SR41_15530</name>
</gene>